<organism evidence="2">
    <name type="scientific">Micromonospora sp. CCTCC AA 2012012</name>
    <dbReference type="NCBI Taxonomy" id="3111921"/>
    <lineage>
        <taxon>Bacteria</taxon>
        <taxon>Bacillati</taxon>
        <taxon>Actinomycetota</taxon>
        <taxon>Actinomycetes</taxon>
        <taxon>Micromonosporales</taxon>
        <taxon>Micromonosporaceae</taxon>
        <taxon>Micromonospora</taxon>
    </lineage>
</organism>
<dbReference type="EMBL" id="CP159342">
    <property type="protein sequence ID" value="XCH76835.1"/>
    <property type="molecule type" value="Genomic_DNA"/>
</dbReference>
<proteinExistence type="predicted"/>
<protein>
    <submittedName>
        <fullName evidence="2">HAD-IIIC family phosphatase</fullName>
    </submittedName>
</protein>
<dbReference type="SUPFAM" id="SSF55729">
    <property type="entry name" value="Acyl-CoA N-acyltransferases (Nat)"/>
    <property type="match status" value="1"/>
</dbReference>
<dbReference type="RefSeq" id="WP_350937582.1">
    <property type="nucleotide sequence ID" value="NZ_CP157762.1"/>
</dbReference>
<reference evidence="3" key="2">
    <citation type="submission" date="2024-06" db="EMBL/GenBank/DDBJ databases">
        <title>Micromonospora mangrovi CCTCC AA 2012012 genome sequences.</title>
        <authorList>
            <person name="Gao J."/>
        </authorList>
    </citation>
    <scope>NUCLEOTIDE SEQUENCE</scope>
    <source>
        <strain evidence="3">CCTCC AA 2012012</strain>
    </source>
</reference>
<dbReference type="Gene3D" id="3.40.630.30">
    <property type="match status" value="1"/>
</dbReference>
<dbReference type="NCBIfam" id="TIGR01681">
    <property type="entry name" value="HAD-SF-IIIC"/>
    <property type="match status" value="1"/>
</dbReference>
<dbReference type="InterPro" id="IPR036514">
    <property type="entry name" value="SGNH_hydro_sf"/>
</dbReference>
<dbReference type="SUPFAM" id="SSF56784">
    <property type="entry name" value="HAD-like"/>
    <property type="match status" value="1"/>
</dbReference>
<reference evidence="2" key="1">
    <citation type="submission" date="2024-01" db="EMBL/GenBank/DDBJ databases">
        <title>The genome sequence of Micromonospora mangrovi CCTCC AA 2012012.</title>
        <authorList>
            <person name="Gao J."/>
        </authorList>
    </citation>
    <scope>NUCLEOTIDE SEQUENCE</scope>
    <source>
        <strain evidence="2">CCTCC AA 2012012</strain>
    </source>
</reference>
<dbReference type="InterPro" id="IPR010037">
    <property type="entry name" value="FkbH_domain"/>
</dbReference>
<evidence type="ECO:0000313" key="3">
    <source>
        <dbReference type="EMBL" id="XCH76835.1"/>
    </source>
</evidence>
<gene>
    <name evidence="3" type="ORF">ABUL08_12295</name>
    <name evidence="2" type="ORF">VK199_12245</name>
</gene>
<dbReference type="InterPro" id="IPR023214">
    <property type="entry name" value="HAD_sf"/>
</dbReference>
<sequence length="634" mass="68893">MTAPPAVPAPVADAWARLRRIRDAGRLVADFPEVCALVGALDEDHRTRAGRLLAGGDPAEIAAAHPRIPAVTVAVTGNGTCAPIVAPLVAEFARHRLAARVVGAAHGQYVVDLADPDSELLAARPEVTLCLLDAAVVADELDVGWTVDDCARVLDTVLERVTGLARQHDARTTATLVLHTVPLPAWLARQLVDHRSRARLGVAWRQFNAALLGLAVELRRCVVVDLDTCLTDATPLDDARLRAYAGVGFSEPLLGRLAAEVGHVAKALRGHGRKCLVLDLDGTLWGGVLGDDGPDGIEVAGSGRGAAFRRFQQVVAQLGRQGVLLAVCSKNDSEQVRAVLRDHPDLVLRADDLVAVTAGWGPKSEGLAELAHTLNLGTESLVLVDDSAFECGQVRHALPEVAVVPLDAEPARHPGRLLADDWFATLRLTDEDQDRRHHYRAEARRRELRDGRATLEDYLRELELRIEVTRPHERELGRVAQLTQRTNQFHLTTRRMDEAAVRDHWHDPDAVLWVIRAVDRFGDAGLVGAVFGRHRPPGPLVLENMLLSCRVFGRGIESAALRAVLADARERGLPGVLGHYRPSPRNGRFADFYRRHGFTPVAPDGDVARFHHDLTVLPEPVTHLETATNLAGAS</sequence>
<dbReference type="InterPro" id="IPR036412">
    <property type="entry name" value="HAD-like_sf"/>
</dbReference>
<dbReference type="InterPro" id="IPR010033">
    <property type="entry name" value="HAD_SF_ppase_IIIC"/>
</dbReference>
<name>A0AAU7MFI6_9ACTN</name>
<dbReference type="Gene3D" id="3.40.50.1110">
    <property type="entry name" value="SGNH hydrolase"/>
    <property type="match status" value="1"/>
</dbReference>
<dbReference type="AlphaFoldDB" id="A0AAU7MFI6"/>
<accession>A0AAU7MFI6</accession>
<dbReference type="EMBL" id="CP157762">
    <property type="protein sequence ID" value="XBP96131.1"/>
    <property type="molecule type" value="Genomic_DNA"/>
</dbReference>
<evidence type="ECO:0000259" key="1">
    <source>
        <dbReference type="PROSITE" id="PS51186"/>
    </source>
</evidence>
<dbReference type="Gene3D" id="3.40.50.1000">
    <property type="entry name" value="HAD superfamily/HAD-like"/>
    <property type="match status" value="1"/>
</dbReference>
<evidence type="ECO:0000313" key="2">
    <source>
        <dbReference type="EMBL" id="XBP96131.1"/>
    </source>
</evidence>
<dbReference type="InterPro" id="IPR000182">
    <property type="entry name" value="GNAT_dom"/>
</dbReference>
<feature type="domain" description="N-acetyltransferase" evidence="1">
    <location>
        <begin position="466"/>
        <end position="620"/>
    </location>
</feature>
<dbReference type="InterPro" id="IPR016181">
    <property type="entry name" value="Acyl_CoA_acyltransferase"/>
</dbReference>
<dbReference type="GO" id="GO:0016747">
    <property type="term" value="F:acyltransferase activity, transferring groups other than amino-acyl groups"/>
    <property type="evidence" value="ECO:0007669"/>
    <property type="project" value="InterPro"/>
</dbReference>
<dbReference type="NCBIfam" id="TIGR01686">
    <property type="entry name" value="FkbH"/>
    <property type="match status" value="1"/>
</dbReference>
<dbReference type="PROSITE" id="PS51186">
    <property type="entry name" value="GNAT"/>
    <property type="match status" value="1"/>
</dbReference>